<dbReference type="SUPFAM" id="SSF48264">
    <property type="entry name" value="Cytochrome P450"/>
    <property type="match status" value="1"/>
</dbReference>
<evidence type="ECO:0000256" key="5">
    <source>
        <dbReference type="ARBA" id="ARBA00023002"/>
    </source>
</evidence>
<evidence type="ECO:0000256" key="9">
    <source>
        <dbReference type="RuleBase" id="RU000461"/>
    </source>
</evidence>
<evidence type="ECO:0000313" key="11">
    <source>
        <dbReference type="EMBL" id="KDN67276.1"/>
    </source>
</evidence>
<dbReference type="STRING" id="1173701.A0A066XNH4"/>
<dbReference type="InterPro" id="IPR036396">
    <property type="entry name" value="Cyt_P450_sf"/>
</dbReference>
<accession>A0A066XNH4</accession>
<dbReference type="PROSITE" id="PS00086">
    <property type="entry name" value="CYTOCHROME_P450"/>
    <property type="match status" value="1"/>
</dbReference>
<evidence type="ECO:0000313" key="12">
    <source>
        <dbReference type="Proteomes" id="UP000027238"/>
    </source>
</evidence>
<dbReference type="eggNOG" id="KOG0157">
    <property type="taxonomic scope" value="Eukaryota"/>
</dbReference>
<reference evidence="12" key="1">
    <citation type="journal article" date="2014" name="Genome Announc.">
        <title>Draft genome sequence of Colletotrichum sublineola, a destructive pathogen of cultivated sorghum.</title>
        <authorList>
            <person name="Baroncelli R."/>
            <person name="Sanz-Martin J.M."/>
            <person name="Rech G.E."/>
            <person name="Sukno S.A."/>
            <person name="Thon M.R."/>
        </authorList>
    </citation>
    <scope>NUCLEOTIDE SEQUENCE [LARGE SCALE GENOMIC DNA]</scope>
    <source>
        <strain evidence="12">TX430BB</strain>
    </source>
</reference>
<evidence type="ECO:0000256" key="8">
    <source>
        <dbReference type="PIRSR" id="PIRSR602403-1"/>
    </source>
</evidence>
<dbReference type="Pfam" id="PF00067">
    <property type="entry name" value="p450"/>
    <property type="match status" value="2"/>
</dbReference>
<comment type="cofactor">
    <cofactor evidence="1 8">
        <name>heme</name>
        <dbReference type="ChEBI" id="CHEBI:30413"/>
    </cofactor>
</comment>
<dbReference type="OMA" id="DIHLANG"/>
<feature type="binding site" description="axial binding residue" evidence="8">
    <location>
        <position position="485"/>
    </location>
    <ligand>
        <name>heme</name>
        <dbReference type="ChEBI" id="CHEBI:30413"/>
    </ligand>
    <ligandPart>
        <name>Fe</name>
        <dbReference type="ChEBI" id="CHEBI:18248"/>
    </ligandPart>
</feature>
<dbReference type="PRINTS" id="PR00465">
    <property type="entry name" value="EP450IV"/>
</dbReference>
<organism evidence="11 12">
    <name type="scientific">Colletotrichum sublineola</name>
    <name type="common">Sorghum anthracnose fungus</name>
    <dbReference type="NCBI Taxonomy" id="1173701"/>
    <lineage>
        <taxon>Eukaryota</taxon>
        <taxon>Fungi</taxon>
        <taxon>Dikarya</taxon>
        <taxon>Ascomycota</taxon>
        <taxon>Pezizomycotina</taxon>
        <taxon>Sordariomycetes</taxon>
        <taxon>Hypocreomycetidae</taxon>
        <taxon>Glomerellales</taxon>
        <taxon>Glomerellaceae</taxon>
        <taxon>Colletotrichum</taxon>
        <taxon>Colletotrichum graminicola species complex</taxon>
    </lineage>
</organism>
<evidence type="ECO:0000256" key="6">
    <source>
        <dbReference type="ARBA" id="ARBA00023004"/>
    </source>
</evidence>
<dbReference type="InterPro" id="IPR001128">
    <property type="entry name" value="Cyt_P450"/>
</dbReference>
<keyword evidence="4 8" id="KW-0479">Metal-binding</keyword>
<comment type="caution">
    <text evidence="11">The sequence shown here is derived from an EMBL/GenBank/DDBJ whole genome shotgun (WGS) entry which is preliminary data.</text>
</comment>
<dbReference type="PANTHER" id="PTHR46206">
    <property type="entry name" value="CYTOCHROME P450"/>
    <property type="match status" value="1"/>
</dbReference>
<dbReference type="GO" id="GO:0005506">
    <property type="term" value="F:iron ion binding"/>
    <property type="evidence" value="ECO:0007669"/>
    <property type="project" value="InterPro"/>
</dbReference>
<keyword evidence="12" id="KW-1185">Reference proteome</keyword>
<evidence type="ECO:0000256" key="4">
    <source>
        <dbReference type="ARBA" id="ARBA00022723"/>
    </source>
</evidence>
<gene>
    <name evidence="11" type="ORF">CSUB01_01476</name>
</gene>
<comment type="similarity">
    <text evidence="2 9">Belongs to the cytochrome P450 family.</text>
</comment>
<dbReference type="EMBL" id="JMSE01000826">
    <property type="protein sequence ID" value="KDN67276.1"/>
    <property type="molecule type" value="Genomic_DNA"/>
</dbReference>
<dbReference type="CDD" id="cd11041">
    <property type="entry name" value="CYP503A1-like"/>
    <property type="match status" value="1"/>
</dbReference>
<evidence type="ECO:0000256" key="2">
    <source>
        <dbReference type="ARBA" id="ARBA00010617"/>
    </source>
</evidence>
<dbReference type="GO" id="GO:0016705">
    <property type="term" value="F:oxidoreductase activity, acting on paired donors, with incorporation or reduction of molecular oxygen"/>
    <property type="evidence" value="ECO:0007669"/>
    <property type="project" value="InterPro"/>
</dbReference>
<keyword evidence="7 9" id="KW-0503">Monooxygenase</keyword>
<dbReference type="GO" id="GO:0004497">
    <property type="term" value="F:monooxygenase activity"/>
    <property type="evidence" value="ECO:0007669"/>
    <property type="project" value="UniProtKB-KW"/>
</dbReference>
<protein>
    <submittedName>
        <fullName evidence="11">Putative ent-kaurene oxidase</fullName>
    </submittedName>
</protein>
<keyword evidence="6 8" id="KW-0408">Iron</keyword>
<dbReference type="AlphaFoldDB" id="A0A066XNH4"/>
<feature type="compositionally biased region" description="Polar residues" evidence="10">
    <location>
        <begin position="395"/>
        <end position="405"/>
    </location>
</feature>
<proteinExistence type="inferred from homology"/>
<dbReference type="Proteomes" id="UP000027238">
    <property type="component" value="Unassembled WGS sequence"/>
</dbReference>
<evidence type="ECO:0000256" key="7">
    <source>
        <dbReference type="ARBA" id="ARBA00023033"/>
    </source>
</evidence>
<evidence type="ECO:0000256" key="1">
    <source>
        <dbReference type="ARBA" id="ARBA00001971"/>
    </source>
</evidence>
<sequence>MEAVNLTKDVPGTWDESPLFGRMDFWTTLCVGLLLGIVTTVLPQLRRPSRKLPHINPRSPFDFFSRRQKLDFLINARNILEDGRKRFPGQPYRLMTEVGETVVLPAEFVHDIRNEPGLSFTEAFANNFHPQLPGFEGFAVATRSDELFQRVIMKRITKLLNQITQPLSSETEYAVDRIFGSPTEWREYNIKDDILDLISRLSSRVFLGDELCRDEDWLAITKSYTVNAFLSAQILRPYPYWTRFVAQWFLPQCKALRQQVSDSRRIIEPVLQRRRSLRERARKEGSPVPSFNDGMDWFEEESGGREYDVVGAQLGLSIVAIHTTTDLLVETMLRIAENPSLFDALRKEVVEVLSAEGWKKTALFNMKLMDSVLKEAQRLKPVTSGKNRPWKDLPTKTSANTTHPATMSRVATRPVTLPNGLQLQKGESCVGDLAMMYDPAIYPDPETFDAYRFLNMRGDAKLEGQAHLVSTSPAHLGFGHGQHACPGRFFAGNELKVALAHLLMKYDWKLTPGHEHRWVEWGISWTSDDMAKLLMRKREAPEINIDSIQ</sequence>
<dbReference type="HOGENOM" id="CLU_022195_0_3_1"/>
<dbReference type="GO" id="GO:0020037">
    <property type="term" value="F:heme binding"/>
    <property type="evidence" value="ECO:0007669"/>
    <property type="project" value="InterPro"/>
</dbReference>
<dbReference type="Gene3D" id="1.10.630.10">
    <property type="entry name" value="Cytochrome P450"/>
    <property type="match status" value="2"/>
</dbReference>
<dbReference type="InterPro" id="IPR002403">
    <property type="entry name" value="Cyt_P450_E_grp-IV"/>
</dbReference>
<dbReference type="InterPro" id="IPR017972">
    <property type="entry name" value="Cyt_P450_CS"/>
</dbReference>
<dbReference type="OrthoDB" id="1844152at2759"/>
<dbReference type="PANTHER" id="PTHR46206:SF2">
    <property type="entry name" value="CYTOCHROME P450 MONOOXYGENASE AUSG-RELATED"/>
    <property type="match status" value="1"/>
</dbReference>
<keyword evidence="3 8" id="KW-0349">Heme</keyword>
<name>A0A066XNH4_COLSU</name>
<keyword evidence="5 9" id="KW-0560">Oxidoreductase</keyword>
<evidence type="ECO:0000256" key="3">
    <source>
        <dbReference type="ARBA" id="ARBA00022617"/>
    </source>
</evidence>
<evidence type="ECO:0000256" key="10">
    <source>
        <dbReference type="SAM" id="MobiDB-lite"/>
    </source>
</evidence>
<feature type="region of interest" description="Disordered" evidence="10">
    <location>
        <begin position="383"/>
        <end position="406"/>
    </location>
</feature>